<dbReference type="Proteomes" id="UP000176846">
    <property type="component" value="Unassembled WGS sequence"/>
</dbReference>
<proteinExistence type="predicted"/>
<evidence type="ECO:0008006" key="3">
    <source>
        <dbReference type="Google" id="ProtNLM"/>
    </source>
</evidence>
<sequence length="210" mass="24977">MTILERLFGAGEFVRLLRFYLFHPEEDFTVAELKRRLGRRFAKISRTLRELVSLGCLTNGVRSDSGETTFRIDPGWLLFAEFRALFVKAQLLIEHDLVRRLQKAGRLRLLILAGLFVGERQRVTDLLIVGQVNRQQVTRLLKRFERDLNEEVKYTVMSPNEYFYRKDVGDRFLYDVLEKRHLVVIDTLQRQRRAAPREESLSRALRRRRR</sequence>
<dbReference type="AlphaFoldDB" id="A0A1F7UT79"/>
<evidence type="ECO:0000313" key="1">
    <source>
        <dbReference type="EMBL" id="OGL81459.1"/>
    </source>
</evidence>
<evidence type="ECO:0000313" key="2">
    <source>
        <dbReference type="Proteomes" id="UP000176846"/>
    </source>
</evidence>
<comment type="caution">
    <text evidence="1">The sequence shown here is derived from an EMBL/GenBank/DDBJ whole genome shotgun (WGS) entry which is preliminary data.</text>
</comment>
<accession>A0A1F7UT79</accession>
<dbReference type="EMBL" id="MGEK01000028">
    <property type="protein sequence ID" value="OGL81459.1"/>
    <property type="molecule type" value="Genomic_DNA"/>
</dbReference>
<reference evidence="1 2" key="1">
    <citation type="journal article" date="2016" name="Nat. Commun.">
        <title>Thousands of microbial genomes shed light on interconnected biogeochemical processes in an aquifer system.</title>
        <authorList>
            <person name="Anantharaman K."/>
            <person name="Brown C.T."/>
            <person name="Hug L.A."/>
            <person name="Sharon I."/>
            <person name="Castelle C.J."/>
            <person name="Probst A.J."/>
            <person name="Thomas B.C."/>
            <person name="Singh A."/>
            <person name="Wilkins M.J."/>
            <person name="Karaoz U."/>
            <person name="Brodie E.L."/>
            <person name="Williams K.H."/>
            <person name="Hubbard S.S."/>
            <person name="Banfield J.F."/>
        </authorList>
    </citation>
    <scope>NUCLEOTIDE SEQUENCE [LARGE SCALE GENOMIC DNA]</scope>
</reference>
<protein>
    <recommendedName>
        <fullName evidence="3">Transcriptional regulator</fullName>
    </recommendedName>
</protein>
<organism evidence="1 2">
    <name type="scientific">Candidatus Uhrbacteria bacterium RIFCSPLOWO2_01_FULL_47_25</name>
    <dbReference type="NCBI Taxonomy" id="1802402"/>
    <lineage>
        <taxon>Bacteria</taxon>
        <taxon>Candidatus Uhriibacteriota</taxon>
    </lineage>
</organism>
<name>A0A1F7UT79_9BACT</name>
<gene>
    <name evidence="1" type="ORF">A2936_00045</name>
</gene>